<organism evidence="2 3">
    <name type="scientific">Decorospora gaudefroyi</name>
    <dbReference type="NCBI Taxonomy" id="184978"/>
    <lineage>
        <taxon>Eukaryota</taxon>
        <taxon>Fungi</taxon>
        <taxon>Dikarya</taxon>
        <taxon>Ascomycota</taxon>
        <taxon>Pezizomycotina</taxon>
        <taxon>Dothideomycetes</taxon>
        <taxon>Pleosporomycetidae</taxon>
        <taxon>Pleosporales</taxon>
        <taxon>Pleosporineae</taxon>
        <taxon>Pleosporaceae</taxon>
        <taxon>Decorospora</taxon>
    </lineage>
</organism>
<feature type="compositionally biased region" description="Basic and acidic residues" evidence="1">
    <location>
        <begin position="38"/>
        <end position="53"/>
    </location>
</feature>
<evidence type="ECO:0000256" key="1">
    <source>
        <dbReference type="SAM" id="MobiDB-lite"/>
    </source>
</evidence>
<accession>A0A6A5KHP6</accession>
<keyword evidence="3" id="KW-1185">Reference proteome</keyword>
<reference evidence="2" key="1">
    <citation type="submission" date="2020-01" db="EMBL/GenBank/DDBJ databases">
        <authorList>
            <consortium name="DOE Joint Genome Institute"/>
            <person name="Haridas S."/>
            <person name="Albert R."/>
            <person name="Binder M."/>
            <person name="Bloem J."/>
            <person name="Labutti K."/>
            <person name="Salamov A."/>
            <person name="Andreopoulos B."/>
            <person name="Baker S.E."/>
            <person name="Barry K."/>
            <person name="Bills G."/>
            <person name="Bluhm B.H."/>
            <person name="Cannon C."/>
            <person name="Castanera R."/>
            <person name="Culley D.E."/>
            <person name="Daum C."/>
            <person name="Ezra D."/>
            <person name="Gonzalez J.B."/>
            <person name="Henrissat B."/>
            <person name="Kuo A."/>
            <person name="Liang C."/>
            <person name="Lipzen A."/>
            <person name="Lutzoni F."/>
            <person name="Magnuson J."/>
            <person name="Mondo S."/>
            <person name="Nolan M."/>
            <person name="Ohm R."/>
            <person name="Pangilinan J."/>
            <person name="Park H.-J."/>
            <person name="Ramirez L."/>
            <person name="Alfaro M."/>
            <person name="Sun H."/>
            <person name="Tritt A."/>
            <person name="Yoshinaga Y."/>
            <person name="Zwiers L.-H."/>
            <person name="Turgeon B.G."/>
            <person name="Goodwin S.B."/>
            <person name="Spatafora J.W."/>
            <person name="Crous P.W."/>
            <person name="Grigoriev I.V."/>
        </authorList>
    </citation>
    <scope>NUCLEOTIDE SEQUENCE</scope>
    <source>
        <strain evidence="2">P77</strain>
    </source>
</reference>
<name>A0A6A5KHP6_9PLEO</name>
<protein>
    <submittedName>
        <fullName evidence="2">Uncharacterized protein</fullName>
    </submittedName>
</protein>
<evidence type="ECO:0000313" key="3">
    <source>
        <dbReference type="Proteomes" id="UP000800040"/>
    </source>
</evidence>
<sequence length="152" mass="16896">MGHGYGHGVIILVSGFGQQAWSSGSGCRLQFGVSKATQRMEEKKPERESEHRAVSNPHQIPHTHHRETSAHGVRQGEFVGNSVRGGGFRIVRMFHIFYIRSYTGTDFVDCFGGCEDVRTWPRIYVVASKANILHVTVQGTQSDRKQGKTATP</sequence>
<dbReference type="Proteomes" id="UP000800040">
    <property type="component" value="Unassembled WGS sequence"/>
</dbReference>
<proteinExistence type="predicted"/>
<gene>
    <name evidence="2" type="ORF">BDW02DRAFT_403715</name>
</gene>
<evidence type="ECO:0000313" key="2">
    <source>
        <dbReference type="EMBL" id="KAF1832943.1"/>
    </source>
</evidence>
<dbReference type="EMBL" id="ML975328">
    <property type="protein sequence ID" value="KAF1832943.1"/>
    <property type="molecule type" value="Genomic_DNA"/>
</dbReference>
<dbReference type="AlphaFoldDB" id="A0A6A5KHP6"/>
<feature type="region of interest" description="Disordered" evidence="1">
    <location>
        <begin position="38"/>
        <end position="75"/>
    </location>
</feature>